<feature type="compositionally biased region" description="Basic and acidic residues" evidence="1">
    <location>
        <begin position="49"/>
        <end position="65"/>
    </location>
</feature>
<name>A0A6A3GUJ3_9STRA</name>
<feature type="compositionally biased region" description="Basic and acidic residues" evidence="1">
    <location>
        <begin position="1"/>
        <end position="18"/>
    </location>
</feature>
<dbReference type="OrthoDB" id="128718at2759"/>
<dbReference type="Proteomes" id="UP000435112">
    <property type="component" value="Unassembled WGS sequence"/>
</dbReference>
<dbReference type="AlphaFoldDB" id="A0A6A3GUJ3"/>
<feature type="non-terminal residue" evidence="2">
    <location>
        <position position="406"/>
    </location>
</feature>
<comment type="caution">
    <text evidence="2">The sequence shown here is derived from an EMBL/GenBank/DDBJ whole genome shotgun (WGS) entry which is preliminary data.</text>
</comment>
<protein>
    <submittedName>
        <fullName evidence="2">Uncharacterized protein</fullName>
    </submittedName>
</protein>
<reference evidence="2 3" key="1">
    <citation type="submission" date="2018-09" db="EMBL/GenBank/DDBJ databases">
        <title>Genomic investigation of the strawberry pathogen Phytophthora fragariae indicates pathogenicity is determined by transcriptional variation in three key races.</title>
        <authorList>
            <person name="Adams T.M."/>
            <person name="Armitage A.D."/>
            <person name="Sobczyk M.K."/>
            <person name="Bates H.J."/>
            <person name="Dunwell J.M."/>
            <person name="Nellist C.F."/>
            <person name="Harrison R.J."/>
        </authorList>
    </citation>
    <scope>NUCLEOTIDE SEQUENCE [LARGE SCALE GENOMIC DNA]</scope>
    <source>
        <strain evidence="2 3">SCRP324</strain>
    </source>
</reference>
<dbReference type="EMBL" id="QXFU01006604">
    <property type="protein sequence ID" value="KAE8960563.1"/>
    <property type="molecule type" value="Genomic_DNA"/>
</dbReference>
<evidence type="ECO:0000313" key="3">
    <source>
        <dbReference type="Proteomes" id="UP000435112"/>
    </source>
</evidence>
<evidence type="ECO:0000256" key="1">
    <source>
        <dbReference type="SAM" id="MobiDB-lite"/>
    </source>
</evidence>
<feature type="compositionally biased region" description="Low complexity" evidence="1">
    <location>
        <begin position="87"/>
        <end position="102"/>
    </location>
</feature>
<feature type="region of interest" description="Disordered" evidence="1">
    <location>
        <begin position="1"/>
        <end position="20"/>
    </location>
</feature>
<feature type="compositionally biased region" description="Low complexity" evidence="1">
    <location>
        <begin position="180"/>
        <end position="193"/>
    </location>
</feature>
<feature type="region of interest" description="Disordered" evidence="1">
    <location>
        <begin position="160"/>
        <end position="193"/>
    </location>
</feature>
<accession>A0A6A3GUJ3</accession>
<feature type="region of interest" description="Disordered" evidence="1">
    <location>
        <begin position="37"/>
        <end position="104"/>
    </location>
</feature>
<organism evidence="2 3">
    <name type="scientific">Phytophthora rubi</name>
    <dbReference type="NCBI Taxonomy" id="129364"/>
    <lineage>
        <taxon>Eukaryota</taxon>
        <taxon>Sar</taxon>
        <taxon>Stramenopiles</taxon>
        <taxon>Oomycota</taxon>
        <taxon>Peronosporomycetes</taxon>
        <taxon>Peronosporales</taxon>
        <taxon>Peronosporaceae</taxon>
        <taxon>Phytophthora</taxon>
    </lineage>
</organism>
<gene>
    <name evidence="2" type="ORF">PR002_g30174</name>
</gene>
<proteinExistence type="predicted"/>
<sequence length="406" mass="44569">DGVEAHHRIVDSSGKSDENALYLLVKEKALEQEKVFQLLAKRKQQPPSRTHDGGKPKRGHDERFRQGGKRGSSGKDAHNGNNGGGQARNNSGGSSQGRTGRNASSCKHCKQQVLYYKESEQAIRHLKKCAPFQELRHQFAFVYPFSDVLPLYNQKIYAKDTQQARQDGPDPRKRQGQGQGQAQAQAQAQARAETQLQAQTLEMTPRANQCPDLDEAGKEALLAERTKKRVASNGNSKRFRAKRVETTTKVADYERPTVIINGVFQLPYCADSGSDTNIISRYQVEQLCAVDATVTPVKLSEPVSSRAVGGAILTSTHAIDVRLTLNTAAGPVRCQDTKRCLIVETDEDEFLVGKPLLSELGIDIDRQLEYLASRGADEDDSLDEPDGIPVEKPGVAEVVVNVVNAL</sequence>
<evidence type="ECO:0000313" key="2">
    <source>
        <dbReference type="EMBL" id="KAE8960563.1"/>
    </source>
</evidence>
<feature type="non-terminal residue" evidence="2">
    <location>
        <position position="1"/>
    </location>
</feature>